<accession>K2G2W7</accession>
<gene>
    <name evidence="2" type="ORF">ACD_2C00151G0003</name>
</gene>
<comment type="caution">
    <text evidence="2">The sequence shown here is derived from an EMBL/GenBank/DDBJ whole genome shotgun (WGS) entry which is preliminary data.</text>
</comment>
<dbReference type="PANTHER" id="PTHR43415:SF3">
    <property type="entry name" value="GNAT-FAMILY ACETYLTRANSFERASE"/>
    <property type="match status" value="1"/>
</dbReference>
<evidence type="ECO:0000259" key="1">
    <source>
        <dbReference type="PROSITE" id="PS51186"/>
    </source>
</evidence>
<evidence type="ECO:0000313" key="2">
    <source>
        <dbReference type="EMBL" id="EKE29548.1"/>
    </source>
</evidence>
<dbReference type="AlphaFoldDB" id="K2G2W7"/>
<dbReference type="SUPFAM" id="SSF55729">
    <property type="entry name" value="Acyl-CoA N-acyltransferases (Nat)"/>
    <property type="match status" value="1"/>
</dbReference>
<proteinExistence type="predicted"/>
<dbReference type="PROSITE" id="PS51186">
    <property type="entry name" value="GNAT"/>
    <property type="match status" value="1"/>
</dbReference>
<dbReference type="EMBL" id="AMFJ01000151">
    <property type="protein sequence ID" value="EKE29548.1"/>
    <property type="molecule type" value="Genomic_DNA"/>
</dbReference>
<reference evidence="2" key="1">
    <citation type="journal article" date="2012" name="Science">
        <title>Fermentation, hydrogen, and sulfur metabolism in multiple uncultivated bacterial phyla.</title>
        <authorList>
            <person name="Wrighton K.C."/>
            <person name="Thomas B.C."/>
            <person name="Sharon I."/>
            <person name="Miller C.S."/>
            <person name="Castelle C.J."/>
            <person name="VerBerkmoes N.C."/>
            <person name="Wilkins M.J."/>
            <person name="Hettich R.L."/>
            <person name="Lipton M.S."/>
            <person name="Williams K.H."/>
            <person name="Long P.E."/>
            <person name="Banfield J.F."/>
        </authorList>
    </citation>
    <scope>NUCLEOTIDE SEQUENCE [LARGE SCALE GENOMIC DNA]</scope>
</reference>
<dbReference type="InterPro" id="IPR016181">
    <property type="entry name" value="Acyl_CoA_acyltransferase"/>
</dbReference>
<name>K2G2W7_9BACT</name>
<sequence>MLKIRKHLRSDIPYRVKWMNNQNVNKYIWDDSNKKTTKAEQEKWFDAYIKVKNKIFFTICDDENPIWFMWLSNISKVNRNADLFIAIWDDDYRWIWYWEKAFAWLVGYGFGKLQLNKLNLWVYCENITAIKLYRKLGFEIEWTLREEVFFGWRFHDTHSMALFREKYLNKANLAW</sequence>
<dbReference type="GO" id="GO:0016747">
    <property type="term" value="F:acyltransferase activity, transferring groups other than amino-acyl groups"/>
    <property type="evidence" value="ECO:0007669"/>
    <property type="project" value="InterPro"/>
</dbReference>
<dbReference type="Gene3D" id="3.40.630.30">
    <property type="match status" value="1"/>
</dbReference>
<organism evidence="2">
    <name type="scientific">uncultured bacterium</name>
    <name type="common">gcode 4</name>
    <dbReference type="NCBI Taxonomy" id="1234023"/>
    <lineage>
        <taxon>Bacteria</taxon>
        <taxon>environmental samples</taxon>
    </lineage>
</organism>
<dbReference type="Pfam" id="PF13302">
    <property type="entry name" value="Acetyltransf_3"/>
    <property type="match status" value="1"/>
</dbReference>
<dbReference type="PANTHER" id="PTHR43415">
    <property type="entry name" value="SPERMIDINE N(1)-ACETYLTRANSFERASE"/>
    <property type="match status" value="1"/>
</dbReference>
<dbReference type="InterPro" id="IPR000182">
    <property type="entry name" value="GNAT_dom"/>
</dbReference>
<feature type="domain" description="N-acetyltransferase" evidence="1">
    <location>
        <begin position="2"/>
        <end position="169"/>
    </location>
</feature>
<protein>
    <recommendedName>
        <fullName evidence="1">N-acetyltransferase domain-containing protein</fullName>
    </recommendedName>
</protein>